<dbReference type="Proteomes" id="UP000247152">
    <property type="component" value="Unassembled WGS sequence"/>
</dbReference>
<protein>
    <submittedName>
        <fullName evidence="1">Uncharacterized protein</fullName>
    </submittedName>
</protein>
<evidence type="ECO:0000313" key="2">
    <source>
        <dbReference type="Proteomes" id="UP000247152"/>
    </source>
</evidence>
<dbReference type="AlphaFoldDB" id="A0A317U2L5"/>
<reference evidence="1 2" key="1">
    <citation type="submission" date="2018-05" db="EMBL/GenBank/DDBJ databases">
        <title>Legionella qingyii sp.nov., whole genome shotgun sequence.</title>
        <authorList>
            <person name="Wu H."/>
            <person name="Zhu Q."/>
            <person name="Hu C."/>
        </authorList>
    </citation>
    <scope>NUCLEOTIDE SEQUENCE [LARGE SCALE GENOMIC DNA]</scope>
    <source>
        <strain evidence="1 2">HEB18</strain>
    </source>
</reference>
<organism evidence="1 2">
    <name type="scientific">Legionella qingyii</name>
    <dbReference type="NCBI Taxonomy" id="2184757"/>
    <lineage>
        <taxon>Bacteria</taxon>
        <taxon>Pseudomonadati</taxon>
        <taxon>Pseudomonadota</taxon>
        <taxon>Gammaproteobacteria</taxon>
        <taxon>Legionellales</taxon>
        <taxon>Legionellaceae</taxon>
        <taxon>Legionella</taxon>
    </lineage>
</organism>
<proteinExistence type="predicted"/>
<name>A0A317U2L5_9GAMM</name>
<accession>A0A317U2L5</accession>
<comment type="caution">
    <text evidence="1">The sequence shown here is derived from an EMBL/GenBank/DDBJ whole genome shotgun (WGS) entry which is preliminary data.</text>
</comment>
<dbReference type="EMBL" id="QHJG01000009">
    <property type="protein sequence ID" value="PWY56293.1"/>
    <property type="molecule type" value="Genomic_DNA"/>
</dbReference>
<sequence length="138" mass="15895">MNQVVVDVNFIIFGTKERITKHKHYLFVHEKVIVLRFTAESFRASLVCETSFIVGVSKVPIVKGLNERSLQQKQQVTVLIIILLEQIHDYVEPDITILVNDLVDHVQLSLRGIFNYLRVAEAMLLVRVIKDQTVQQIV</sequence>
<gene>
    <name evidence="1" type="ORF">DGG96_07305</name>
</gene>
<evidence type="ECO:0000313" key="1">
    <source>
        <dbReference type="EMBL" id="PWY56293.1"/>
    </source>
</evidence>